<organism evidence="1 2">
    <name type="scientific">Mycolicibacterium conceptionense</name>
    <dbReference type="NCBI Taxonomy" id="451644"/>
    <lineage>
        <taxon>Bacteria</taxon>
        <taxon>Bacillati</taxon>
        <taxon>Actinomycetota</taxon>
        <taxon>Actinomycetes</taxon>
        <taxon>Mycobacteriales</taxon>
        <taxon>Mycobacteriaceae</taxon>
        <taxon>Mycolicibacterium</taxon>
    </lineage>
</organism>
<proteinExistence type="predicted"/>
<dbReference type="EMBL" id="LFOD01000003">
    <property type="protein sequence ID" value="KMV19667.1"/>
    <property type="molecule type" value="Genomic_DNA"/>
</dbReference>
<comment type="caution">
    <text evidence="1">The sequence shown here is derived from an EMBL/GenBank/DDBJ whole genome shotgun (WGS) entry which is preliminary data.</text>
</comment>
<sequence length="124" mass="13330">MENDRNGVLPVTLTVAVYLNDGTDFLRGFDPATALLRKAASFDVLVSGSVSDSDAIDQVLEIVFEQLNIDSPTRDWAQRYRATGNRSLSVGDVVAVGESAWSVARFGWAHVGSSELSAAIARNN</sequence>
<dbReference type="PATRIC" id="fig|451644.5.peg.1317"/>
<name>A0A0J8UFI0_9MYCO</name>
<reference evidence="1 2" key="1">
    <citation type="submission" date="2015-06" db="EMBL/GenBank/DDBJ databases">
        <title>Genome sequence of Mycobacterium conceptionense strain MLE.</title>
        <authorList>
            <person name="Greninger A.L."/>
            <person name="Cunningham G."/>
            <person name="Chiu C.Y."/>
            <person name="Miller S."/>
        </authorList>
    </citation>
    <scope>NUCLEOTIDE SEQUENCE [LARGE SCALE GENOMIC DNA]</scope>
    <source>
        <strain evidence="1 2">MLE</strain>
    </source>
</reference>
<protein>
    <submittedName>
        <fullName evidence="1">Uncharacterized protein</fullName>
    </submittedName>
</protein>
<dbReference type="Proteomes" id="UP000037594">
    <property type="component" value="Unassembled WGS sequence"/>
</dbReference>
<evidence type="ECO:0000313" key="2">
    <source>
        <dbReference type="Proteomes" id="UP000037594"/>
    </source>
</evidence>
<evidence type="ECO:0000313" key="1">
    <source>
        <dbReference type="EMBL" id="KMV19667.1"/>
    </source>
</evidence>
<dbReference type="AlphaFoldDB" id="A0A0J8UFI0"/>
<accession>A0A0J8UFI0</accession>
<dbReference type="OrthoDB" id="4735584at2"/>
<gene>
    <name evidence="1" type="ORF">ACT17_06425</name>
</gene>